<evidence type="ECO:0000256" key="4">
    <source>
        <dbReference type="PIRNR" id="PIRNR037567"/>
    </source>
</evidence>
<sequence>MLPKFDVLTDEQINKIHKNSMRILKEIGIEFSYDPVIEIFKKHGQRVEGHRVFLEPDFVEEMVEKAPAQFTLHARNPEHNLVCGDGNTIYMPGYGAPFIYDADGGKRDATMADYDNFVKLAGASKNIHMTGGTVVEPTDVPDDIRHLKMAYSHITNSDKCFMGSSSGYEFARDSIEMTAILHGGLDVIKEKPALICLINSVTPLKYDDRMLGGLMAYAETGQPMVIASLVMAGSTGPATMAGALSLQNAEVLAGITLAQCINPGTPVVYGSTSTASDMSTGSLSIGNPENALFASASAQLSRFYGVPCRGGGGLSDAKTVDAQAGYESMMVLFAASTTGVNFVLHTAGILQYYMAMSYEKFMVDDEIAGMVLRYLKGFDCDSDEKMAFDVIKTVGPGGHFLTQKHTRKNFKTEFFRPALSDRQSFDAWAKDGLDTNQRAKARWQEVLANYTAPELDADVKAKIEAFIEKRTKELIK</sequence>
<evidence type="ECO:0000313" key="7">
    <source>
        <dbReference type="Proteomes" id="UP000176244"/>
    </source>
</evidence>
<dbReference type="InterPro" id="IPR010426">
    <property type="entry name" value="MTTB_MeTrfase"/>
</dbReference>
<dbReference type="Gene3D" id="3.20.20.480">
    <property type="entry name" value="Trimethylamine methyltransferase-like"/>
    <property type="match status" value="1"/>
</dbReference>
<keyword evidence="8" id="KW-1185">Reference proteome</keyword>
<dbReference type="EMBL" id="CP087994">
    <property type="protein sequence ID" value="UYO62287.1"/>
    <property type="molecule type" value="Genomic_DNA"/>
</dbReference>
<evidence type="ECO:0000256" key="3">
    <source>
        <dbReference type="ARBA" id="ARBA00022679"/>
    </source>
</evidence>
<dbReference type="Proteomes" id="UP001163550">
    <property type="component" value="Chromosome"/>
</dbReference>
<evidence type="ECO:0000313" key="5">
    <source>
        <dbReference type="EMBL" id="OFV71592.1"/>
    </source>
</evidence>
<dbReference type="OrthoDB" id="5418352at2"/>
<dbReference type="AlphaFoldDB" id="A0A1F2PLH1"/>
<protein>
    <recommendedName>
        <fullName evidence="4">Methyltransferase</fullName>
        <ecNumber evidence="4">2.1.1.-</ecNumber>
    </recommendedName>
</protein>
<comment type="similarity">
    <text evidence="1 4">Belongs to the trimethylamine methyltransferase family.</text>
</comment>
<dbReference type="Pfam" id="PF06253">
    <property type="entry name" value="MTTB"/>
    <property type="match status" value="1"/>
</dbReference>
<keyword evidence="3 4" id="KW-0808">Transferase</keyword>
<keyword evidence="2 5" id="KW-0489">Methyltransferase</keyword>
<dbReference type="EC" id="2.1.1.-" evidence="4"/>
<dbReference type="InterPro" id="IPR038601">
    <property type="entry name" value="MttB-like_sf"/>
</dbReference>
<dbReference type="GO" id="GO:0015948">
    <property type="term" value="P:methanogenesis"/>
    <property type="evidence" value="ECO:0007669"/>
    <property type="project" value="UniProtKB-UniRule"/>
</dbReference>
<proteinExistence type="inferred from homology"/>
<organism evidence="5 7">
    <name type="scientific">Acetobacterium wieringae</name>
    <dbReference type="NCBI Taxonomy" id="52694"/>
    <lineage>
        <taxon>Bacteria</taxon>
        <taxon>Bacillati</taxon>
        <taxon>Bacillota</taxon>
        <taxon>Clostridia</taxon>
        <taxon>Eubacteriales</taxon>
        <taxon>Eubacteriaceae</taxon>
        <taxon>Acetobacterium</taxon>
    </lineage>
</organism>
<dbReference type="Proteomes" id="UP000176244">
    <property type="component" value="Unassembled WGS sequence"/>
</dbReference>
<dbReference type="GO" id="GO:0032259">
    <property type="term" value="P:methylation"/>
    <property type="evidence" value="ECO:0007669"/>
    <property type="project" value="UniProtKB-KW"/>
</dbReference>
<dbReference type="PIRSF" id="PIRSF037567">
    <property type="entry name" value="MTTB_MeTrfase"/>
    <property type="match status" value="1"/>
</dbReference>
<evidence type="ECO:0000313" key="6">
    <source>
        <dbReference type="EMBL" id="UYO62287.1"/>
    </source>
</evidence>
<evidence type="ECO:0000256" key="2">
    <source>
        <dbReference type="ARBA" id="ARBA00022603"/>
    </source>
</evidence>
<dbReference type="RefSeq" id="WP_070370239.1">
    <property type="nucleotide sequence ID" value="NZ_CABIIK010000004.1"/>
</dbReference>
<name>A0A1F2PLH1_9FIRM</name>
<reference evidence="6" key="2">
    <citation type="submission" date="2021-11" db="EMBL/GenBank/DDBJ databases">
        <title>Isoprene-degrading acetogen.</title>
        <authorList>
            <person name="Yang Y."/>
            <person name="Jin H."/>
            <person name="Yan J."/>
        </authorList>
    </citation>
    <scope>NUCLEOTIDE SEQUENCE</scope>
    <source>
        <strain evidence="6">Berkeley</strain>
    </source>
</reference>
<accession>A0A1F2PLH1</accession>
<evidence type="ECO:0000313" key="8">
    <source>
        <dbReference type="Proteomes" id="UP001163550"/>
    </source>
</evidence>
<evidence type="ECO:0000256" key="1">
    <source>
        <dbReference type="ARBA" id="ARBA00007137"/>
    </source>
</evidence>
<dbReference type="STRING" id="52694.ACWI_08970"/>
<dbReference type="GO" id="GO:0008168">
    <property type="term" value="F:methyltransferase activity"/>
    <property type="evidence" value="ECO:0007669"/>
    <property type="project" value="UniProtKB-KW"/>
</dbReference>
<gene>
    <name evidence="6" type="primary">mtgB</name>
    <name evidence="5" type="ORF">ACWI_08970</name>
    <name evidence="6" type="ORF">LNN31_16080</name>
</gene>
<reference evidence="5 7" key="1">
    <citation type="submission" date="2015-09" db="EMBL/GenBank/DDBJ databases">
        <title>Genome sequence of Acetobacterium wieringae DSM 1911.</title>
        <authorList>
            <person name="Poehlein A."/>
            <person name="Bengelsdorf F.R."/>
            <person name="Schiel-Bengelsdorf B."/>
            <person name="Duerre P."/>
            <person name="Daniel R."/>
        </authorList>
    </citation>
    <scope>NUCLEOTIDE SEQUENCE [LARGE SCALE GENOMIC DNA]</scope>
    <source>
        <strain evidence="5 7">DSM 1911</strain>
    </source>
</reference>
<dbReference type="EMBL" id="LKEU01000018">
    <property type="protein sequence ID" value="OFV71592.1"/>
    <property type="molecule type" value="Genomic_DNA"/>
</dbReference>